<gene>
    <name evidence="1" type="ORF">N8I74_10960</name>
</gene>
<accession>A0ABY6DHP1</accession>
<protein>
    <recommendedName>
        <fullName evidence="3">HTH luxR-type domain-containing protein</fullName>
    </recommendedName>
</protein>
<organism evidence="1 2">
    <name type="scientific">Chitiniphilus purpureus</name>
    <dbReference type="NCBI Taxonomy" id="2981137"/>
    <lineage>
        <taxon>Bacteria</taxon>
        <taxon>Pseudomonadati</taxon>
        <taxon>Pseudomonadota</taxon>
        <taxon>Betaproteobacteria</taxon>
        <taxon>Neisseriales</taxon>
        <taxon>Chitinibacteraceae</taxon>
        <taxon>Chitiniphilus</taxon>
    </lineage>
</organism>
<keyword evidence="2" id="KW-1185">Reference proteome</keyword>
<evidence type="ECO:0000313" key="2">
    <source>
        <dbReference type="Proteomes" id="UP001061302"/>
    </source>
</evidence>
<sequence length="213" mass="23106">MSPAEAELMQALGRADNLVQLAALCPKIKDVLQAQRLLVHVRMARQLDFIQLYSSEPEPVRIASEQLWRDPRSPMAHHARTSSCAMVWWPGSGLDVCLPQVPYGGVAITVPDHAPTGESVAITAWLGAEYAGDYPLGVMQTLLSAQCKAMLTAISTQAAVVRTGRRRDLAFAYAQAGYSAKAIAHHTGLSIHTVRRYLTDLRAMEASISDVVG</sequence>
<name>A0ABY6DHP1_9NEIS</name>
<dbReference type="EMBL" id="CP106753">
    <property type="protein sequence ID" value="UXY13842.1"/>
    <property type="molecule type" value="Genomic_DNA"/>
</dbReference>
<dbReference type="Gene3D" id="1.10.10.60">
    <property type="entry name" value="Homeodomain-like"/>
    <property type="match status" value="1"/>
</dbReference>
<dbReference type="RefSeq" id="WP_263123116.1">
    <property type="nucleotide sequence ID" value="NZ_CP106753.1"/>
</dbReference>
<reference evidence="1" key="1">
    <citation type="submission" date="2022-10" db="EMBL/GenBank/DDBJ databases">
        <title>Chitiniphilus purpureus sp. nov., a novel chitin-degrading bacterium isolated from crawfish pond sediment.</title>
        <authorList>
            <person name="Li K."/>
        </authorList>
    </citation>
    <scope>NUCLEOTIDE SEQUENCE</scope>
    <source>
        <strain evidence="1">CD1</strain>
    </source>
</reference>
<evidence type="ECO:0000313" key="1">
    <source>
        <dbReference type="EMBL" id="UXY13842.1"/>
    </source>
</evidence>
<dbReference type="Proteomes" id="UP001061302">
    <property type="component" value="Chromosome"/>
</dbReference>
<proteinExistence type="predicted"/>
<evidence type="ECO:0008006" key="3">
    <source>
        <dbReference type="Google" id="ProtNLM"/>
    </source>
</evidence>